<feature type="transmembrane region" description="Helical" evidence="1">
    <location>
        <begin position="61"/>
        <end position="83"/>
    </location>
</feature>
<accession>A0A139WWR6</accession>
<evidence type="ECO:0000259" key="2">
    <source>
        <dbReference type="Pfam" id="PF01757"/>
    </source>
</evidence>
<organism evidence="3 4">
    <name type="scientific">Scytonema hofmannii PCC 7110</name>
    <dbReference type="NCBI Taxonomy" id="128403"/>
    <lineage>
        <taxon>Bacteria</taxon>
        <taxon>Bacillati</taxon>
        <taxon>Cyanobacteriota</taxon>
        <taxon>Cyanophyceae</taxon>
        <taxon>Nostocales</taxon>
        <taxon>Scytonemataceae</taxon>
        <taxon>Scytonema</taxon>
    </lineage>
</organism>
<feature type="transmembrane region" description="Helical" evidence="1">
    <location>
        <begin position="352"/>
        <end position="372"/>
    </location>
</feature>
<feature type="transmembrane region" description="Helical" evidence="1">
    <location>
        <begin position="103"/>
        <end position="124"/>
    </location>
</feature>
<dbReference type="STRING" id="128403.WA1_45160"/>
<feature type="transmembrane region" description="Helical" evidence="1">
    <location>
        <begin position="21"/>
        <end position="41"/>
    </location>
</feature>
<feature type="transmembrane region" description="Helical" evidence="1">
    <location>
        <begin position="275"/>
        <end position="293"/>
    </location>
</feature>
<feature type="transmembrane region" description="Helical" evidence="1">
    <location>
        <begin position="205"/>
        <end position="229"/>
    </location>
</feature>
<keyword evidence="1" id="KW-1133">Transmembrane helix</keyword>
<dbReference type="AlphaFoldDB" id="A0A139WWR6"/>
<dbReference type="InterPro" id="IPR050879">
    <property type="entry name" value="Acyltransferase_3"/>
</dbReference>
<evidence type="ECO:0000313" key="3">
    <source>
        <dbReference type="EMBL" id="KYC36853.1"/>
    </source>
</evidence>
<name>A0A139WWR6_9CYAN</name>
<feature type="transmembrane region" description="Helical" evidence="1">
    <location>
        <begin position="181"/>
        <end position="198"/>
    </location>
</feature>
<dbReference type="PANTHER" id="PTHR23028">
    <property type="entry name" value="ACETYLTRANSFERASE"/>
    <property type="match status" value="1"/>
</dbReference>
<keyword evidence="4" id="KW-1185">Reference proteome</keyword>
<comment type="caution">
    <text evidence="3">The sequence shown here is derived from an EMBL/GenBank/DDBJ whole genome shotgun (WGS) entry which is preliminary data.</text>
</comment>
<keyword evidence="1" id="KW-0472">Membrane</keyword>
<dbReference type="Proteomes" id="UP000076925">
    <property type="component" value="Unassembled WGS sequence"/>
</dbReference>
<feature type="transmembrane region" description="Helical" evidence="1">
    <location>
        <begin position="322"/>
        <end position="340"/>
    </location>
</feature>
<protein>
    <recommendedName>
        <fullName evidence="2">Acyltransferase 3 domain-containing protein</fullName>
    </recommendedName>
</protein>
<dbReference type="EMBL" id="ANNX02000047">
    <property type="protein sequence ID" value="KYC36853.1"/>
    <property type="molecule type" value="Genomic_DNA"/>
</dbReference>
<evidence type="ECO:0000313" key="4">
    <source>
        <dbReference type="Proteomes" id="UP000076925"/>
    </source>
</evidence>
<feature type="domain" description="Acyltransferase 3" evidence="2">
    <location>
        <begin position="19"/>
        <end position="365"/>
    </location>
</feature>
<gene>
    <name evidence="3" type="ORF">WA1_45160</name>
</gene>
<dbReference type="OrthoDB" id="9796461at2"/>
<feature type="transmembrane region" description="Helical" evidence="1">
    <location>
        <begin position="249"/>
        <end position="268"/>
    </location>
</feature>
<dbReference type="GO" id="GO:0016747">
    <property type="term" value="F:acyltransferase activity, transferring groups other than amino-acyl groups"/>
    <property type="evidence" value="ECO:0007669"/>
    <property type="project" value="InterPro"/>
</dbReference>
<dbReference type="Pfam" id="PF01757">
    <property type="entry name" value="Acyl_transf_3"/>
    <property type="match status" value="1"/>
</dbReference>
<evidence type="ECO:0000256" key="1">
    <source>
        <dbReference type="SAM" id="Phobius"/>
    </source>
</evidence>
<sequence>MKTVKLVELRRDNRSTVHLDLLRGLAALVVLTNHLRNLFFVDYGQVIHKNILVNIFYYFSSFGYQAVIVFFVLSGFCISLTVIKSIENWSWKIYFINRLSRLYVVLIIALFLGLFLDYLGITIWDKNSIYYRNFLGSNIIDSPVVNRLKISIFIGNIFFLQNIRVTTFGSNDPLWSLSSEFWYYVLFPCILLIVYPKINLVTKFLHTFIVLTIFKFIGNSIAIYFFIWLLGTPVCLTGNLRIKNPIYKFLSILVSSLIFLLTLLLIKFNILMNSYLSDFILAIVTAILIYSLLQDNRKQPVDSHAFWYSYKIISQKLAGFSYTLYLVHMPILVFINACLLKETRWQPDTFHLLVGLILLLLVLGYAFSISLFTEAKTEKLRDFLKSSLLK</sequence>
<keyword evidence="1" id="KW-0812">Transmembrane</keyword>
<dbReference type="RefSeq" id="WP_017744099.1">
    <property type="nucleotide sequence ID" value="NZ_KQ976354.1"/>
</dbReference>
<reference evidence="3 4" key="1">
    <citation type="journal article" date="2013" name="Genome Biol. Evol.">
        <title>Genomes of Stigonematalean cyanobacteria (subsection V) and the evolution of oxygenic photosynthesis from prokaryotes to plastids.</title>
        <authorList>
            <person name="Dagan T."/>
            <person name="Roettger M."/>
            <person name="Stucken K."/>
            <person name="Landan G."/>
            <person name="Koch R."/>
            <person name="Major P."/>
            <person name="Gould S.B."/>
            <person name="Goremykin V.V."/>
            <person name="Rippka R."/>
            <person name="Tandeau de Marsac N."/>
            <person name="Gugger M."/>
            <person name="Lockhart P.J."/>
            <person name="Allen J.F."/>
            <person name="Brune I."/>
            <person name="Maus I."/>
            <person name="Puhler A."/>
            <person name="Martin W.F."/>
        </authorList>
    </citation>
    <scope>NUCLEOTIDE SEQUENCE [LARGE SCALE GENOMIC DNA]</scope>
    <source>
        <strain evidence="3 4">PCC 7110</strain>
    </source>
</reference>
<proteinExistence type="predicted"/>
<dbReference type="InterPro" id="IPR002656">
    <property type="entry name" value="Acyl_transf_3_dom"/>
</dbReference>